<evidence type="ECO:0000256" key="3">
    <source>
        <dbReference type="ARBA" id="ARBA00023212"/>
    </source>
</evidence>
<feature type="region of interest" description="Disordered" evidence="5">
    <location>
        <begin position="714"/>
        <end position="753"/>
    </location>
</feature>
<dbReference type="InterPro" id="IPR034085">
    <property type="entry name" value="TOG"/>
</dbReference>
<dbReference type="SUPFAM" id="SSF48371">
    <property type="entry name" value="ARM repeat"/>
    <property type="match status" value="1"/>
</dbReference>
<evidence type="ECO:0000256" key="4">
    <source>
        <dbReference type="SAM" id="Coils"/>
    </source>
</evidence>
<dbReference type="InterPro" id="IPR011989">
    <property type="entry name" value="ARM-like"/>
</dbReference>
<keyword evidence="8" id="KW-1185">Reference proteome</keyword>
<dbReference type="PANTHER" id="PTHR12609">
    <property type="entry name" value="MICROTUBULE ASSOCIATED PROTEIN XMAP215"/>
    <property type="match status" value="1"/>
</dbReference>
<dbReference type="GO" id="GO:0000776">
    <property type="term" value="C:kinetochore"/>
    <property type="evidence" value="ECO:0007669"/>
    <property type="project" value="UniProtKB-ARBA"/>
</dbReference>
<evidence type="ECO:0000259" key="6">
    <source>
        <dbReference type="SMART" id="SM01349"/>
    </source>
</evidence>
<evidence type="ECO:0000256" key="1">
    <source>
        <dbReference type="ARBA" id="ARBA00004317"/>
    </source>
</evidence>
<dbReference type="GO" id="GO:0061863">
    <property type="term" value="F:microtubule plus end polymerase"/>
    <property type="evidence" value="ECO:0007669"/>
    <property type="project" value="InterPro"/>
</dbReference>
<protein>
    <recommendedName>
        <fullName evidence="6">TOG domain-containing protein</fullName>
    </recommendedName>
</protein>
<feature type="compositionally biased region" description="Polar residues" evidence="5">
    <location>
        <begin position="714"/>
        <end position="723"/>
    </location>
</feature>
<dbReference type="InterPro" id="IPR045110">
    <property type="entry name" value="XMAP215"/>
</dbReference>
<accession>A0A899G2P0</accession>
<dbReference type="GO" id="GO:0046785">
    <property type="term" value="P:microtubule polymerization"/>
    <property type="evidence" value="ECO:0007669"/>
    <property type="project" value="InterPro"/>
</dbReference>
<feature type="domain" description="TOG" evidence="6">
    <location>
        <begin position="1"/>
        <end position="233"/>
    </location>
</feature>
<dbReference type="FunFam" id="1.25.10.10:FF:000063">
    <property type="entry name" value="Putative cytoskeleton-associated protein 5"/>
    <property type="match status" value="1"/>
</dbReference>
<dbReference type="GO" id="GO:0030951">
    <property type="term" value="P:establishment or maintenance of microtubule cytoskeleton polarity"/>
    <property type="evidence" value="ECO:0007669"/>
    <property type="project" value="InterPro"/>
</dbReference>
<dbReference type="FunFam" id="1.25.10.10:FF:000019">
    <property type="entry name" value="Cytoskeleton-associated protein 5"/>
    <property type="match status" value="1"/>
</dbReference>
<feature type="domain" description="TOG" evidence="6">
    <location>
        <begin position="265"/>
        <end position="497"/>
    </location>
</feature>
<dbReference type="InterPro" id="IPR048491">
    <property type="entry name" value="XMAP215_CLASP_TOG"/>
</dbReference>
<dbReference type="GO" id="GO:0005881">
    <property type="term" value="C:cytoplasmic microtubule"/>
    <property type="evidence" value="ECO:0007669"/>
    <property type="project" value="UniProtKB-ARBA"/>
</dbReference>
<dbReference type="GO" id="GO:0000022">
    <property type="term" value="P:mitotic spindle elongation"/>
    <property type="evidence" value="ECO:0007669"/>
    <property type="project" value="UniProtKB-ARBA"/>
</dbReference>
<evidence type="ECO:0000256" key="2">
    <source>
        <dbReference type="ARBA" id="ARBA00022490"/>
    </source>
</evidence>
<keyword evidence="2" id="KW-0963">Cytoplasm</keyword>
<feature type="coiled-coil region" evidence="4">
    <location>
        <begin position="621"/>
        <end position="711"/>
    </location>
</feature>
<feature type="compositionally biased region" description="Polar residues" evidence="5">
    <location>
        <begin position="730"/>
        <end position="753"/>
    </location>
</feature>
<evidence type="ECO:0000256" key="5">
    <source>
        <dbReference type="SAM" id="MobiDB-lite"/>
    </source>
</evidence>
<dbReference type="GO" id="GO:0051010">
    <property type="term" value="F:microtubule plus-end binding"/>
    <property type="evidence" value="ECO:0007669"/>
    <property type="project" value="InterPro"/>
</dbReference>
<dbReference type="GO" id="GO:0051315">
    <property type="term" value="P:attachment of mitotic spindle microtubules to kinetochore"/>
    <property type="evidence" value="ECO:0007669"/>
    <property type="project" value="UniProtKB-ARBA"/>
</dbReference>
<dbReference type="Gene3D" id="1.25.10.10">
    <property type="entry name" value="Leucine-rich Repeat Variant"/>
    <property type="match status" value="2"/>
</dbReference>
<feature type="region of interest" description="Disordered" evidence="5">
    <location>
        <begin position="582"/>
        <end position="603"/>
    </location>
</feature>
<gene>
    <name evidence="7" type="ORF">MERGE_001231</name>
</gene>
<evidence type="ECO:0000313" key="8">
    <source>
        <dbReference type="Proteomes" id="UP000663699"/>
    </source>
</evidence>
<dbReference type="GO" id="GO:0099070">
    <property type="term" value="C:static microtubule bundle"/>
    <property type="evidence" value="ECO:0007669"/>
    <property type="project" value="UniProtKB-ARBA"/>
</dbReference>
<dbReference type="GO" id="GO:1990571">
    <property type="term" value="P:meiotic centromere clustering"/>
    <property type="evidence" value="ECO:0007669"/>
    <property type="project" value="UniProtKB-ARBA"/>
</dbReference>
<comment type="subcellular location">
    <subcellularLocation>
        <location evidence="1">Cytoplasm</location>
        <location evidence="1">Cytoskeleton</location>
        <location evidence="1">Microtubule organizing center</location>
        <location evidence="1">Spindle pole body</location>
    </subcellularLocation>
</comment>
<dbReference type="GO" id="GO:1990498">
    <property type="term" value="C:mitotic spindle microtubule"/>
    <property type="evidence" value="ECO:0007669"/>
    <property type="project" value="UniProtKB-ARBA"/>
</dbReference>
<dbReference type="Proteomes" id="UP000663699">
    <property type="component" value="Chromosome 15"/>
</dbReference>
<sequence length="827" mass="93462">MAEQEDYSSLSLLERAVHKLWKVRLEAYEEMSKLFSISTSEQDPIFRSFLLDIGLWKKISTDSNVFAQEAGIKALKDFLEFCGKEACIRTRSTVIPCIVEKCLTSTRVGTRKKSIDIVLLYVELDSPDPVLDDLLPGLDAKFPKLVAATANAIKEIYRLFGVKTVDPKPALRILPKLFAHSDNNVRKEATELAVILYSWLGDAVKSSLFSELKQVQIKELESSFEGVKVGKVVQERFLRSQQILSKNSSQIPSQDNESEDIDFFDSLEPINILSKIPKNFNDQLMSTKWKDRKDVLDSLYSICKVPRIMEDDYNDIIRLLARSIKDVNISVVIVASNCIEAFARGLRKGFIKYKSIVLGPIMEKLKERKTTVIDALTNAMDAIFDATSLSDVLDDILEFSKHKNPQIRLEILLFLVRCLKCTCIYPKASEIKLIAESSKLLLNDTFEPVRNSSAEIIGILMKIAGERQMGFILDGIDDLRKVKIREYFELVEVKIKPESLKHSVLFDDSKSNKFNSSENSNLRMVSSNEIKKTLLKPSSFKQKDSQSLKVSSLGSRLPSTVDHIGIKSGLKLSSRRPVSLQHIKNDNDSANSSSRAVKNTGSVLQTPAKSIEQAIELGDLSISDKQELDELRKENSKLDERLQKEVLEKKNLLNEINSLQLKNAQLINDHTRDILKIKATETQLSRARNEIEMMKSQLLSLRKELDQSRLNVSNRSANFQDPTSSHDKIGNSSLNINESDNNSPKQSQQISISAVDSSFDIEKENSHSNFSIFSKYCNGFSSSNPLEYFNTSFSKGDNISSWDSAADLTARLKERIEQMKRADMRQH</sequence>
<proteinExistence type="predicted"/>
<evidence type="ECO:0000313" key="7">
    <source>
        <dbReference type="EMBL" id="QSL66844.1"/>
    </source>
</evidence>
<dbReference type="EMBL" id="CP054546">
    <property type="protein sequence ID" value="QSL66844.1"/>
    <property type="molecule type" value="Genomic_DNA"/>
</dbReference>
<name>A0A899G2P0_9ASCO</name>
<dbReference type="Pfam" id="PF21041">
    <property type="entry name" value="XMAP215_CLASP_TOG"/>
    <property type="match status" value="1"/>
</dbReference>
<dbReference type="InterPro" id="IPR016024">
    <property type="entry name" value="ARM-type_fold"/>
</dbReference>
<dbReference type="AlphaFoldDB" id="A0A899G2P0"/>
<keyword evidence="4" id="KW-0175">Coiled coil</keyword>
<dbReference type="SMART" id="SM01349">
    <property type="entry name" value="TOG"/>
    <property type="match status" value="2"/>
</dbReference>
<reference evidence="7" key="1">
    <citation type="submission" date="2020-06" db="EMBL/GenBank/DDBJ databases">
        <title>Genomes of multiple members of Pneumocystis genus reveal paths to human pathogen Pneumocystis jirovecii.</title>
        <authorList>
            <person name="Cisse O.H."/>
            <person name="Ma L."/>
            <person name="Dekker J."/>
            <person name="Khil P."/>
            <person name="Jo J."/>
            <person name="Brenchley J."/>
            <person name="Blair R."/>
            <person name="Pahar B."/>
            <person name="Chabe M."/>
            <person name="Van Rompay K.A."/>
            <person name="Keesler R."/>
            <person name="Sukura A."/>
            <person name="Hirsch V."/>
            <person name="Kutty G."/>
            <person name="Liu Y."/>
            <person name="Peng L."/>
            <person name="Chen J."/>
            <person name="Song J."/>
            <person name="Weissenbacher-Lang C."/>
            <person name="Xu J."/>
            <person name="Upham N.S."/>
            <person name="Stajich J.E."/>
            <person name="Cuomo C.A."/>
            <person name="Cushion M.T."/>
            <person name="Kovacs J.A."/>
        </authorList>
    </citation>
    <scope>NUCLEOTIDE SEQUENCE</scope>
    <source>
        <strain evidence="7">2A</strain>
    </source>
</reference>
<keyword evidence="3" id="KW-0206">Cytoskeleton</keyword>
<dbReference type="OrthoDB" id="205662at2759"/>
<organism evidence="7 8">
    <name type="scientific">Pneumocystis wakefieldiae</name>
    <dbReference type="NCBI Taxonomy" id="38082"/>
    <lineage>
        <taxon>Eukaryota</taxon>
        <taxon>Fungi</taxon>
        <taxon>Dikarya</taxon>
        <taxon>Ascomycota</taxon>
        <taxon>Taphrinomycotina</taxon>
        <taxon>Pneumocystomycetes</taxon>
        <taxon>Pneumocystaceae</taxon>
        <taxon>Pneumocystis</taxon>
    </lineage>
</organism>
<dbReference type="GO" id="GO:0044732">
    <property type="term" value="C:mitotic spindle pole body"/>
    <property type="evidence" value="ECO:0007669"/>
    <property type="project" value="UniProtKB-ARBA"/>
</dbReference>